<evidence type="ECO:0000256" key="1">
    <source>
        <dbReference type="SAM" id="Coils"/>
    </source>
</evidence>
<comment type="caution">
    <text evidence="2">The sequence shown here is derived from an EMBL/GenBank/DDBJ whole genome shotgun (WGS) entry which is preliminary data.</text>
</comment>
<sequence length="308" mass="33145">MNGLSTNSATAAITGSTVAQVTGDVAATIGQNATTVNNTINNTNAALNAVKTAAVQSAKISNFTLAASALGVVTVGVGAATIGVLRVKLADKNAALDQLQQAYDQINKLNKSLSSNLDTQTGLTRALQTKLDRMANWHLPAMHRANGPTMRDTVRVHLTVTPRYMLTDADGRITETWLDLGPARRGKELKCDTDSDLEQCVKTFVNQLYQSPELATDPPRDFTSWDTSVLIAQKPRYAVLLSPIAGKISKSTWKPGDNFELLPVAMKTGGMPAWMRAAIEPWGASYPINECKRLSSDSTTALRQLFIK</sequence>
<dbReference type="Proteomes" id="UP001190700">
    <property type="component" value="Unassembled WGS sequence"/>
</dbReference>
<feature type="coiled-coil region" evidence="1">
    <location>
        <begin position="89"/>
        <end position="116"/>
    </location>
</feature>
<reference evidence="2 3" key="1">
    <citation type="journal article" date="2015" name="Genome Biol. Evol.">
        <title>Comparative Genomics of a Bacterivorous Green Alga Reveals Evolutionary Causalities and Consequences of Phago-Mixotrophic Mode of Nutrition.</title>
        <authorList>
            <person name="Burns J.A."/>
            <person name="Paasch A."/>
            <person name="Narechania A."/>
            <person name="Kim E."/>
        </authorList>
    </citation>
    <scope>NUCLEOTIDE SEQUENCE [LARGE SCALE GENOMIC DNA]</scope>
    <source>
        <strain evidence="2 3">PLY_AMNH</strain>
    </source>
</reference>
<name>A0AAE0C875_9CHLO</name>
<accession>A0AAE0C875</accession>
<gene>
    <name evidence="2" type="ORF">CYMTET_40939</name>
</gene>
<protein>
    <submittedName>
        <fullName evidence="2">Uncharacterized protein</fullName>
    </submittedName>
</protein>
<keyword evidence="3" id="KW-1185">Reference proteome</keyword>
<evidence type="ECO:0000313" key="2">
    <source>
        <dbReference type="EMBL" id="KAK3249659.1"/>
    </source>
</evidence>
<keyword evidence="1" id="KW-0175">Coiled coil</keyword>
<proteinExistence type="predicted"/>
<dbReference type="AlphaFoldDB" id="A0AAE0C875"/>
<organism evidence="2 3">
    <name type="scientific">Cymbomonas tetramitiformis</name>
    <dbReference type="NCBI Taxonomy" id="36881"/>
    <lineage>
        <taxon>Eukaryota</taxon>
        <taxon>Viridiplantae</taxon>
        <taxon>Chlorophyta</taxon>
        <taxon>Pyramimonadophyceae</taxon>
        <taxon>Pyramimonadales</taxon>
        <taxon>Pyramimonadaceae</taxon>
        <taxon>Cymbomonas</taxon>
    </lineage>
</organism>
<dbReference type="EMBL" id="LGRX02027229">
    <property type="protein sequence ID" value="KAK3249659.1"/>
    <property type="molecule type" value="Genomic_DNA"/>
</dbReference>
<evidence type="ECO:0000313" key="3">
    <source>
        <dbReference type="Proteomes" id="UP001190700"/>
    </source>
</evidence>